<feature type="transmembrane region" description="Helical" evidence="12">
    <location>
        <begin position="163"/>
        <end position="181"/>
    </location>
</feature>
<reference evidence="14 15" key="1">
    <citation type="submission" date="2020-03" db="EMBL/GenBank/DDBJ databases">
        <title>The role of nitrogen metabolism on polyethylene biodegradation.</title>
        <authorList>
            <person name="Peixoto J."/>
            <person name="Vizzotto C.S."/>
            <person name="Ramos A."/>
            <person name="Alves G."/>
            <person name="Steindorff A."/>
            <person name="Kruger R."/>
        </authorList>
    </citation>
    <scope>NUCLEOTIDE SEQUENCE [LARGE SCALE GENOMIC DNA]</scope>
    <source>
        <strain evidence="14 15">PE63</strain>
    </source>
</reference>
<dbReference type="EMBL" id="JAANES010000002">
    <property type="protein sequence ID" value="MBS3019327.1"/>
    <property type="molecule type" value="Genomic_DNA"/>
</dbReference>
<feature type="transmembrane region" description="Helical" evidence="12">
    <location>
        <begin position="75"/>
        <end position="93"/>
    </location>
</feature>
<protein>
    <recommendedName>
        <fullName evidence="12 13">Phospho-N-acetylmuramoyl-pentapeptide-transferase</fullName>
        <ecNumber evidence="12 13">2.7.8.13</ecNumber>
    </recommendedName>
    <alternativeName>
        <fullName evidence="12">UDP-MurNAc-pentapeptide phosphotransferase</fullName>
    </alternativeName>
</protein>
<evidence type="ECO:0000256" key="5">
    <source>
        <dbReference type="ARBA" id="ARBA00022692"/>
    </source>
</evidence>
<keyword evidence="5 12" id="KW-0812">Transmembrane</keyword>
<evidence type="ECO:0000256" key="7">
    <source>
        <dbReference type="ARBA" id="ARBA00022984"/>
    </source>
</evidence>
<dbReference type="GO" id="GO:0016740">
    <property type="term" value="F:transferase activity"/>
    <property type="evidence" value="ECO:0007669"/>
    <property type="project" value="UniProtKB-KW"/>
</dbReference>
<feature type="transmembrane region" description="Helical" evidence="12">
    <location>
        <begin position="225"/>
        <end position="245"/>
    </location>
</feature>
<feature type="transmembrane region" description="Helical" evidence="12">
    <location>
        <begin position="137"/>
        <end position="156"/>
    </location>
</feature>
<evidence type="ECO:0000256" key="8">
    <source>
        <dbReference type="ARBA" id="ARBA00022989"/>
    </source>
</evidence>
<evidence type="ECO:0000256" key="9">
    <source>
        <dbReference type="ARBA" id="ARBA00023136"/>
    </source>
</evidence>
<comment type="function">
    <text evidence="12">Catalyzes the initial step of the lipid cycle reactions in the biosynthesis of the cell wall peptidoglycan: transfers peptidoglycan precursor phospho-MurNAc-pentapeptide from UDP-MurNAc-pentapeptide onto the lipid carrier undecaprenyl phosphate, yielding undecaprenyl-pyrophosphoryl-MurNAc-pentapeptide, known as lipid I.</text>
</comment>
<dbReference type="InterPro" id="IPR018480">
    <property type="entry name" value="PNAcMuramoyl-5peptid_Trfase_CS"/>
</dbReference>
<keyword evidence="15" id="KW-1185">Reference proteome</keyword>
<dbReference type="PROSITE" id="PS01347">
    <property type="entry name" value="MRAY_1"/>
    <property type="match status" value="1"/>
</dbReference>
<keyword evidence="12" id="KW-0460">Magnesium</keyword>
<comment type="subcellular location">
    <subcellularLocation>
        <location evidence="12">Cell membrane</location>
        <topology evidence="12">Multi-pass membrane protein</topology>
    </subcellularLocation>
    <subcellularLocation>
        <location evidence="1">Membrane</location>
        <topology evidence="1">Multi-pass membrane protein</topology>
    </subcellularLocation>
</comment>
<dbReference type="PANTHER" id="PTHR22926:SF5">
    <property type="entry name" value="PHOSPHO-N-ACETYLMURAMOYL-PENTAPEPTIDE-TRANSFERASE HOMOLOG"/>
    <property type="match status" value="1"/>
</dbReference>
<evidence type="ECO:0000256" key="11">
    <source>
        <dbReference type="ARBA" id="ARBA00023316"/>
    </source>
</evidence>
<comment type="similarity">
    <text evidence="2 12">Belongs to the glycosyltransferase 4 family. MraY subfamily.</text>
</comment>
<sequence length="392" mass="42867">MLLMLAQWLQGLSPDFGFLRVFQYLTLRAVLAAVTALLIGLIVGPKAIRMLTALKIGQPVRGYGMETHLVKSGTPTMGGVLILFSIAVSTLLWFDLSNRFVWIVLLVTLGFGAIGWVDDWRKVVNKDPEGMRSGEKYFWQSVIGLLAALYLVFCISENNNAEVFGLFISWVQSGFSMDLPPKAGLMVPFFKEVSYPLGVLGFIVMTYLVIVGASNAVNLTDGLDGLAIMPVIMVGTALGIFAYVTGNATYARYLLFPSIPGTGELMVFCGAMAGAGLAFLWFNAHPAQVFMGDVGALALGAALGTIAVIVRQEIVLAVMGGIFVAEAISVMLQVTYFKYTKKRYGEGRRLLKMAPLHHHFEKSGWKETQVVIRFWIITMLLCLLGLSTLKLR</sequence>
<comment type="caution">
    <text evidence="14">The sequence shown here is derived from an EMBL/GenBank/DDBJ whole genome shotgun (WGS) entry which is preliminary data.</text>
</comment>
<keyword evidence="7 12" id="KW-0573">Peptidoglycan synthesis</keyword>
<evidence type="ECO:0000256" key="3">
    <source>
        <dbReference type="ARBA" id="ARBA00022618"/>
    </source>
</evidence>
<feature type="transmembrane region" description="Helical" evidence="12">
    <location>
        <begin position="100"/>
        <end position="117"/>
    </location>
</feature>
<keyword evidence="12" id="KW-1003">Cell membrane</keyword>
<dbReference type="Pfam" id="PF10555">
    <property type="entry name" value="MraY_sig1"/>
    <property type="match status" value="1"/>
</dbReference>
<evidence type="ECO:0000256" key="6">
    <source>
        <dbReference type="ARBA" id="ARBA00022960"/>
    </source>
</evidence>
<comment type="cofactor">
    <cofactor evidence="12">
        <name>Mg(2+)</name>
        <dbReference type="ChEBI" id="CHEBI:18420"/>
    </cofactor>
</comment>
<dbReference type="Proteomes" id="UP001647436">
    <property type="component" value="Unassembled WGS sequence"/>
</dbReference>
<gene>
    <name evidence="12 14" type="primary">mraY</name>
    <name evidence="14" type="ORF">DJFAAGMI_02070</name>
</gene>
<evidence type="ECO:0000256" key="12">
    <source>
        <dbReference type="HAMAP-Rule" id="MF_00038"/>
    </source>
</evidence>
<dbReference type="PROSITE" id="PS01348">
    <property type="entry name" value="MRAY_2"/>
    <property type="match status" value="1"/>
</dbReference>
<dbReference type="HAMAP" id="MF_00038">
    <property type="entry name" value="MraY"/>
    <property type="match status" value="1"/>
</dbReference>
<keyword evidence="9 12" id="KW-0472">Membrane</keyword>
<evidence type="ECO:0000256" key="2">
    <source>
        <dbReference type="ARBA" id="ARBA00005583"/>
    </source>
</evidence>
<feature type="transmembrane region" description="Helical" evidence="12">
    <location>
        <begin position="21"/>
        <end position="43"/>
    </location>
</feature>
<keyword evidence="11 12" id="KW-0961">Cell wall biogenesis/degradation</keyword>
<evidence type="ECO:0000256" key="10">
    <source>
        <dbReference type="ARBA" id="ARBA00023306"/>
    </source>
</evidence>
<proteinExistence type="inferred from homology"/>
<comment type="catalytic activity">
    <reaction evidence="12">
        <text>UDP-N-acetyl-alpha-D-muramoyl-L-alanyl-gamma-D-glutamyl-meso-2,6-diaminopimeloyl-D-alanyl-D-alanine + di-trans,octa-cis-undecaprenyl phosphate = di-trans,octa-cis-undecaprenyl diphospho-N-acetyl-alpha-D-muramoyl-L-alanyl-D-glutamyl-meso-2,6-diaminopimeloyl-D-alanyl-D-alanine + UMP</text>
        <dbReference type="Rhea" id="RHEA:28386"/>
        <dbReference type="ChEBI" id="CHEBI:57865"/>
        <dbReference type="ChEBI" id="CHEBI:60392"/>
        <dbReference type="ChEBI" id="CHEBI:61386"/>
        <dbReference type="ChEBI" id="CHEBI:61387"/>
        <dbReference type="EC" id="2.7.8.13"/>
    </reaction>
</comment>
<dbReference type="InterPro" id="IPR003524">
    <property type="entry name" value="PNAcMuramoyl-5peptid_Trfase"/>
</dbReference>
<evidence type="ECO:0000313" key="15">
    <source>
        <dbReference type="Proteomes" id="UP001647436"/>
    </source>
</evidence>
<feature type="transmembrane region" description="Helical" evidence="12">
    <location>
        <begin position="370"/>
        <end position="389"/>
    </location>
</feature>
<dbReference type="EC" id="2.7.8.13" evidence="12 13"/>
<evidence type="ECO:0000256" key="1">
    <source>
        <dbReference type="ARBA" id="ARBA00004141"/>
    </source>
</evidence>
<dbReference type="CDD" id="cd06852">
    <property type="entry name" value="GT_MraY"/>
    <property type="match status" value="1"/>
</dbReference>
<keyword evidence="6 12" id="KW-0133">Cell shape</keyword>
<comment type="pathway">
    <text evidence="12">Cell wall biogenesis; peptidoglycan biosynthesis.</text>
</comment>
<dbReference type="PANTHER" id="PTHR22926">
    <property type="entry name" value="PHOSPHO-N-ACETYLMURAMOYL-PENTAPEPTIDE-TRANSFERASE"/>
    <property type="match status" value="1"/>
</dbReference>
<evidence type="ECO:0000256" key="13">
    <source>
        <dbReference type="NCBIfam" id="TIGR00445"/>
    </source>
</evidence>
<dbReference type="InterPro" id="IPR000715">
    <property type="entry name" value="Glycosyl_transferase_4"/>
</dbReference>
<evidence type="ECO:0000313" key="14">
    <source>
        <dbReference type="EMBL" id="MBS3019327.1"/>
    </source>
</evidence>
<feature type="transmembrane region" description="Helical" evidence="12">
    <location>
        <begin position="193"/>
        <end position="213"/>
    </location>
</feature>
<dbReference type="Pfam" id="PF00953">
    <property type="entry name" value="Glycos_transf_4"/>
    <property type="match status" value="1"/>
</dbReference>
<dbReference type="RefSeq" id="WP_211457083.1">
    <property type="nucleotide sequence ID" value="NZ_JAANES010000002.1"/>
</dbReference>
<accession>A0ABS5LTA6</accession>
<keyword evidence="4 12" id="KW-0808">Transferase</keyword>
<organism evidence="14 15">
    <name type="scientific">Comamonas brasiliensis</name>
    <dbReference type="NCBI Taxonomy" id="1812482"/>
    <lineage>
        <taxon>Bacteria</taxon>
        <taxon>Pseudomonadati</taxon>
        <taxon>Pseudomonadota</taxon>
        <taxon>Betaproteobacteria</taxon>
        <taxon>Burkholderiales</taxon>
        <taxon>Comamonadaceae</taxon>
        <taxon>Comamonas</taxon>
    </lineage>
</organism>
<keyword evidence="8 12" id="KW-1133">Transmembrane helix</keyword>
<keyword evidence="10 12" id="KW-0131">Cell cycle</keyword>
<evidence type="ECO:0000256" key="4">
    <source>
        <dbReference type="ARBA" id="ARBA00022679"/>
    </source>
</evidence>
<feature type="transmembrane region" description="Helical" evidence="12">
    <location>
        <begin position="289"/>
        <end position="310"/>
    </location>
</feature>
<feature type="transmembrane region" description="Helical" evidence="12">
    <location>
        <begin position="316"/>
        <end position="339"/>
    </location>
</feature>
<keyword evidence="12" id="KW-0479">Metal-binding</keyword>
<keyword evidence="3 12" id="KW-0132">Cell division</keyword>
<name>A0ABS5LTA6_9BURK</name>
<dbReference type="NCBIfam" id="TIGR00445">
    <property type="entry name" value="mraY"/>
    <property type="match status" value="1"/>
</dbReference>
<feature type="transmembrane region" description="Helical" evidence="12">
    <location>
        <begin position="265"/>
        <end position="282"/>
    </location>
</feature>